<evidence type="ECO:0000256" key="7">
    <source>
        <dbReference type="ARBA" id="ARBA00023065"/>
    </source>
</evidence>
<dbReference type="NCBIfam" id="NF001843">
    <property type="entry name" value="PRK00567.1-4"/>
    <property type="match status" value="1"/>
</dbReference>
<evidence type="ECO:0000256" key="1">
    <source>
        <dbReference type="ARBA" id="ARBA00004651"/>
    </source>
</evidence>
<evidence type="ECO:0000256" key="3">
    <source>
        <dbReference type="ARBA" id="ARBA00022448"/>
    </source>
</evidence>
<dbReference type="PANTHER" id="PTHR30266:SF2">
    <property type="entry name" value="LARGE-CONDUCTANCE MECHANOSENSITIVE CHANNEL"/>
    <property type="match status" value="1"/>
</dbReference>
<keyword evidence="8 10" id="KW-0472">Membrane</keyword>
<proteinExistence type="inferred from homology"/>
<dbReference type="GO" id="GO:0008381">
    <property type="term" value="F:mechanosensitive monoatomic ion channel activity"/>
    <property type="evidence" value="ECO:0007669"/>
    <property type="project" value="UniProtKB-UniRule"/>
</dbReference>
<keyword evidence="10" id="KW-0997">Cell inner membrane</keyword>
<keyword evidence="6 10" id="KW-1133">Transmembrane helix</keyword>
<protein>
    <recommendedName>
        <fullName evidence="10">Large-conductance mechanosensitive channel</fullName>
    </recommendedName>
</protein>
<keyword evidence="5 10" id="KW-0812">Transmembrane</keyword>
<dbReference type="NCBIfam" id="NF010557">
    <property type="entry name" value="PRK13952.1"/>
    <property type="match status" value="1"/>
</dbReference>
<evidence type="ECO:0000256" key="6">
    <source>
        <dbReference type="ARBA" id="ARBA00022989"/>
    </source>
</evidence>
<feature type="transmembrane region" description="Helical" evidence="10">
    <location>
        <begin position="87"/>
        <end position="108"/>
    </location>
</feature>
<evidence type="ECO:0000313" key="14">
    <source>
        <dbReference type="Proteomes" id="UP001224516"/>
    </source>
</evidence>
<dbReference type="RefSeq" id="WP_043626605.1">
    <property type="nucleotide sequence ID" value="NZ_CAWMOE010000031.1"/>
</dbReference>
<dbReference type="InterPro" id="IPR001185">
    <property type="entry name" value="MS_channel"/>
</dbReference>
<feature type="transmembrane region" description="Helical" evidence="10">
    <location>
        <begin position="12"/>
        <end position="33"/>
    </location>
</feature>
<evidence type="ECO:0000313" key="11">
    <source>
        <dbReference type="EMBL" id="MEJ8676366.1"/>
    </source>
</evidence>
<evidence type="ECO:0000313" key="13">
    <source>
        <dbReference type="Proteomes" id="UP000239469"/>
    </source>
</evidence>
<dbReference type="PROSITE" id="PS01327">
    <property type="entry name" value="MSCL"/>
    <property type="match status" value="1"/>
</dbReference>
<keyword evidence="3 10" id="KW-0813">Transport</keyword>
<dbReference type="SUPFAM" id="SSF81330">
    <property type="entry name" value="Gated mechanosensitive channel"/>
    <property type="match status" value="1"/>
</dbReference>
<dbReference type="InterPro" id="IPR037673">
    <property type="entry name" value="MSC/AndL"/>
</dbReference>
<reference evidence="12 13" key="1">
    <citation type="submission" date="2017-01" db="EMBL/GenBank/DDBJ databases">
        <title>New insights into the genetic diversity of Chromobacterium isolated from tropical freshwater lake.</title>
        <authorList>
            <person name="Santos A.B."/>
            <person name="Nascimento A.M."/>
            <person name="Da Silva P.C."/>
        </authorList>
    </citation>
    <scope>NUCLEOTIDE SEQUENCE [LARGE SCALE GENOMIC DNA]</scope>
    <source>
        <strain evidence="12 13">56AF</strain>
    </source>
</reference>
<keyword evidence="14" id="KW-1185">Reference proteome</keyword>
<comment type="similarity">
    <text evidence="2 10">Belongs to the MscL family.</text>
</comment>
<dbReference type="NCBIfam" id="TIGR00220">
    <property type="entry name" value="mscL"/>
    <property type="match status" value="1"/>
</dbReference>
<accession>A0A1S1X742</accession>
<dbReference type="PANTHER" id="PTHR30266">
    <property type="entry name" value="MECHANOSENSITIVE CHANNEL MSCL"/>
    <property type="match status" value="1"/>
</dbReference>
<evidence type="ECO:0000256" key="9">
    <source>
        <dbReference type="ARBA" id="ARBA00023303"/>
    </source>
</evidence>
<evidence type="ECO:0000256" key="5">
    <source>
        <dbReference type="ARBA" id="ARBA00022692"/>
    </source>
</evidence>
<evidence type="ECO:0000256" key="4">
    <source>
        <dbReference type="ARBA" id="ARBA00022475"/>
    </source>
</evidence>
<dbReference type="GO" id="GO:0005886">
    <property type="term" value="C:plasma membrane"/>
    <property type="evidence" value="ECO:0007669"/>
    <property type="project" value="UniProtKB-SubCell"/>
</dbReference>
<evidence type="ECO:0000256" key="2">
    <source>
        <dbReference type="ARBA" id="ARBA00007254"/>
    </source>
</evidence>
<name>A0A1S1X742_9NEIS</name>
<reference evidence="11 14" key="2">
    <citation type="submission" date="2023-12" db="EMBL/GenBank/DDBJ databases">
        <title>Evaluation and characterization of a potential secondary metabolite violacein from indigenous Chromobacterium amazonense SAM215.</title>
        <authorList>
            <person name="Tarafdar M.R."/>
            <person name="Abedin S.M."/>
            <person name="Atiqua A."/>
            <person name="Saha A."/>
            <person name="Khan S.N."/>
        </authorList>
    </citation>
    <scope>NUCLEOTIDE SEQUENCE [LARGE SCALE GENOMIC DNA]</scope>
    <source>
        <strain evidence="11 14">SAM215</strain>
    </source>
</reference>
<dbReference type="EMBL" id="JAVFJF020000044">
    <property type="protein sequence ID" value="MEJ8676366.1"/>
    <property type="molecule type" value="Genomic_DNA"/>
</dbReference>
<evidence type="ECO:0000256" key="10">
    <source>
        <dbReference type="HAMAP-Rule" id="MF_00115"/>
    </source>
</evidence>
<organism evidence="12 13">
    <name type="scientific">Chromobacterium amazonense</name>
    <dbReference type="NCBI Taxonomy" id="1382803"/>
    <lineage>
        <taxon>Bacteria</taxon>
        <taxon>Pseudomonadati</taxon>
        <taxon>Pseudomonadota</taxon>
        <taxon>Betaproteobacteria</taxon>
        <taxon>Neisseriales</taxon>
        <taxon>Chromobacteriaceae</taxon>
        <taxon>Chromobacterium</taxon>
    </lineage>
</organism>
<gene>
    <name evidence="10 11" type="primary">mscL</name>
    <name evidence="12" type="ORF">BUE93_06270</name>
    <name evidence="11" type="ORF">QCL97_016665</name>
</gene>
<dbReference type="OrthoDB" id="9810350at2"/>
<dbReference type="AlphaFoldDB" id="A0A1S1X742"/>
<dbReference type="PRINTS" id="PR01264">
    <property type="entry name" value="MECHCHANNEL"/>
</dbReference>
<keyword evidence="9 10" id="KW-0407">Ion channel</keyword>
<evidence type="ECO:0000256" key="8">
    <source>
        <dbReference type="ARBA" id="ARBA00023136"/>
    </source>
</evidence>
<keyword evidence="4 10" id="KW-1003">Cell membrane</keyword>
<dbReference type="Pfam" id="PF01741">
    <property type="entry name" value="MscL"/>
    <property type="match status" value="1"/>
</dbReference>
<sequence length="154" mass="16234">MSVLKEFKEFAVKGNVIDLAVGVVIGGAFGSIVKSLVDDVIMPPIGLLVGNVDFSNLFFVLKDGAKQAGPYVSVAAAKQAGAVTLNLGLFINSLVSFTIVAFAIFMLVKAINRLKREQPAADAPPAPATKECRYCLSAIPEKATRCPCCTSQLD</sequence>
<keyword evidence="7 10" id="KW-0406">Ion transport</keyword>
<dbReference type="Proteomes" id="UP000239469">
    <property type="component" value="Unassembled WGS sequence"/>
</dbReference>
<dbReference type="InterPro" id="IPR036019">
    <property type="entry name" value="MscL_channel"/>
</dbReference>
<comment type="subunit">
    <text evidence="10">Homopentamer.</text>
</comment>
<dbReference type="HAMAP" id="MF_00115">
    <property type="entry name" value="MscL"/>
    <property type="match status" value="1"/>
</dbReference>
<dbReference type="InterPro" id="IPR019823">
    <property type="entry name" value="Mechanosensitive_channel_CS"/>
</dbReference>
<comment type="function">
    <text evidence="10">Channel that opens in response to stretch forces in the membrane lipid bilayer. May participate in the regulation of osmotic pressure changes within the cell.</text>
</comment>
<dbReference type="Proteomes" id="UP001224516">
    <property type="component" value="Unassembled WGS sequence"/>
</dbReference>
<comment type="subcellular location">
    <subcellularLocation>
        <location evidence="10">Cell inner membrane</location>
        <topology evidence="10">Multi-pass membrane protein</topology>
    </subcellularLocation>
    <subcellularLocation>
        <location evidence="1">Cell membrane</location>
        <topology evidence="1">Multi-pass membrane protein</topology>
    </subcellularLocation>
</comment>
<dbReference type="EMBL" id="MTBD01000010">
    <property type="protein sequence ID" value="PRP71589.1"/>
    <property type="molecule type" value="Genomic_DNA"/>
</dbReference>
<dbReference type="Gene3D" id="1.10.1200.120">
    <property type="entry name" value="Large-conductance mechanosensitive channel, MscL, domain 1"/>
    <property type="match status" value="1"/>
</dbReference>
<comment type="caution">
    <text evidence="12">The sequence shown here is derived from an EMBL/GenBank/DDBJ whole genome shotgun (WGS) entry which is preliminary data.</text>
</comment>
<evidence type="ECO:0000313" key="12">
    <source>
        <dbReference type="EMBL" id="PRP71589.1"/>
    </source>
</evidence>